<evidence type="ECO:0000313" key="1">
    <source>
        <dbReference type="EMBL" id="KAK2195807.1"/>
    </source>
</evidence>
<dbReference type="EMBL" id="JALLKP010000003">
    <property type="protein sequence ID" value="KAK2195807.1"/>
    <property type="molecule type" value="Genomic_DNA"/>
</dbReference>
<protein>
    <submittedName>
        <fullName evidence="1">WD40-repeat-containing domain superfamily</fullName>
    </submittedName>
</protein>
<name>A0AAD9UNI7_9APIC</name>
<dbReference type="SUPFAM" id="SSF50978">
    <property type="entry name" value="WD40 repeat-like"/>
    <property type="match status" value="1"/>
</dbReference>
<dbReference type="AlphaFoldDB" id="A0AAD9UNI7"/>
<accession>A0AAD9UNI7</accession>
<proteinExistence type="predicted"/>
<gene>
    <name evidence="1" type="ORF">BdWA1_002401</name>
</gene>
<evidence type="ECO:0000313" key="2">
    <source>
        <dbReference type="Proteomes" id="UP001214638"/>
    </source>
</evidence>
<dbReference type="KEGG" id="bdw:94336699"/>
<dbReference type="RefSeq" id="XP_067802650.1">
    <property type="nucleotide sequence ID" value="XM_067947428.1"/>
</dbReference>
<sequence>MGSLFSNSQRIPHNIAITGAKESNTLINKAIEVHKYYGLFSNPAQEVRHNVIYSGKTALYKVLNSDCEKPLVAWYNNRAFWIHNGLMQDFYVNLKCKLYTISACCWVNFPTGNTSNVLAFVKYAKGIKEIAIDFYEFCESEFIFLRGDLLLSSQNSDISSFAILASRNNEYFDWYRLFKTNNVDAHATEYVLDSRGFVRRIVTYSDVEFNNNGNLTIKLHGHCDCSYLIMYNGDVLVTFKLDMKIDNYLLDFQCVQTFFISSSNHRLTSVLDWCIDSDLILGTIHNSSNSIRFCSLLINMDYAVPTSSQPTIIANISYGPRHQYIIVCGKTLMYVHLLIEYGGKWDCIKSVLNGHSANIVKLSFNENWVMASLDNQMNLLIWDILRRKLIRRITLQMYDRPMQPEYKVLEKKTRKVTEMPKFGKIHLSVHYDTIAIFDQSKSSCTILHFNNDNRRI</sequence>
<dbReference type="GeneID" id="94336699"/>
<keyword evidence="2" id="KW-1185">Reference proteome</keyword>
<reference evidence="1" key="1">
    <citation type="journal article" date="2023" name="Nat. Microbiol.">
        <title>Babesia duncani multi-omics identifies virulence factors and drug targets.</title>
        <authorList>
            <person name="Singh P."/>
            <person name="Lonardi S."/>
            <person name="Liang Q."/>
            <person name="Vydyam P."/>
            <person name="Khabirova E."/>
            <person name="Fang T."/>
            <person name="Gihaz S."/>
            <person name="Thekkiniath J."/>
            <person name="Munshi M."/>
            <person name="Abel S."/>
            <person name="Ciampossin L."/>
            <person name="Batugedara G."/>
            <person name="Gupta M."/>
            <person name="Lu X.M."/>
            <person name="Lenz T."/>
            <person name="Chakravarty S."/>
            <person name="Cornillot E."/>
            <person name="Hu Y."/>
            <person name="Ma W."/>
            <person name="Gonzalez L.M."/>
            <person name="Sanchez S."/>
            <person name="Estrada K."/>
            <person name="Sanchez-Flores A."/>
            <person name="Montero E."/>
            <person name="Harb O.S."/>
            <person name="Le Roch K.G."/>
            <person name="Mamoun C.B."/>
        </authorList>
    </citation>
    <scope>NUCLEOTIDE SEQUENCE</scope>
    <source>
        <strain evidence="1">WA1</strain>
    </source>
</reference>
<dbReference type="Proteomes" id="UP001214638">
    <property type="component" value="Unassembled WGS sequence"/>
</dbReference>
<comment type="caution">
    <text evidence="1">The sequence shown here is derived from an EMBL/GenBank/DDBJ whole genome shotgun (WGS) entry which is preliminary data.</text>
</comment>
<organism evidence="1 2">
    <name type="scientific">Babesia duncani</name>
    <dbReference type="NCBI Taxonomy" id="323732"/>
    <lineage>
        <taxon>Eukaryota</taxon>
        <taxon>Sar</taxon>
        <taxon>Alveolata</taxon>
        <taxon>Apicomplexa</taxon>
        <taxon>Aconoidasida</taxon>
        <taxon>Piroplasmida</taxon>
        <taxon>Babesiidae</taxon>
        <taxon>Babesia</taxon>
    </lineage>
</organism>
<dbReference type="InterPro" id="IPR036322">
    <property type="entry name" value="WD40_repeat_dom_sf"/>
</dbReference>